<evidence type="ECO:0000256" key="1">
    <source>
        <dbReference type="ARBA" id="ARBA00022723"/>
    </source>
</evidence>
<reference evidence="3 4" key="1">
    <citation type="journal article" date="2010" name="Stand. Genomic Sci.">
        <title>Complete genome sequence of Conexibacter woesei type strain (ID131577).</title>
        <authorList>
            <person name="Pukall R."/>
            <person name="Lapidus A."/>
            <person name="Glavina Del Rio T."/>
            <person name="Copeland A."/>
            <person name="Tice H."/>
            <person name="Cheng J.-F."/>
            <person name="Lucas S."/>
            <person name="Chen F."/>
            <person name="Nolan M."/>
            <person name="Bruce D."/>
            <person name="Goodwin L."/>
            <person name="Pitluck S."/>
            <person name="Mavromatis K."/>
            <person name="Ivanova N."/>
            <person name="Ovchinnikova G."/>
            <person name="Pati A."/>
            <person name="Chen A."/>
            <person name="Palaniappan K."/>
            <person name="Land M."/>
            <person name="Hauser L."/>
            <person name="Chang Y.-J."/>
            <person name="Jeffries C.D."/>
            <person name="Chain P."/>
            <person name="Meincke L."/>
            <person name="Sims D."/>
            <person name="Brettin T."/>
            <person name="Detter J.C."/>
            <person name="Rohde M."/>
            <person name="Goeker M."/>
            <person name="Bristow J."/>
            <person name="Eisen J.A."/>
            <person name="Markowitz V."/>
            <person name="Kyrpides N.C."/>
            <person name="Klenk H.-P."/>
            <person name="Hugenholtz P."/>
        </authorList>
    </citation>
    <scope>NUCLEOTIDE SEQUENCE [LARGE SCALE GENOMIC DNA]</scope>
    <source>
        <strain evidence="4">DSM 14684 / CIP 108061 / JCM 11494 / NBRC 100937 / ID131577</strain>
    </source>
</reference>
<dbReference type="GO" id="GO:0051213">
    <property type="term" value="F:dioxygenase activity"/>
    <property type="evidence" value="ECO:0007669"/>
    <property type="project" value="UniProtKB-KW"/>
</dbReference>
<keyword evidence="1" id="KW-0479">Metal-binding</keyword>
<dbReference type="Gene3D" id="3.10.180.10">
    <property type="entry name" value="2,3-Dihydroxybiphenyl 1,2-Dioxygenase, domain 1"/>
    <property type="match status" value="1"/>
</dbReference>
<gene>
    <name evidence="3" type="ordered locus">Cwoe_2180</name>
</gene>
<evidence type="ECO:0000259" key="2">
    <source>
        <dbReference type="PROSITE" id="PS51819"/>
    </source>
</evidence>
<dbReference type="STRING" id="469383.Cwoe_2180"/>
<dbReference type="RefSeq" id="WP_012933656.1">
    <property type="nucleotide sequence ID" value="NC_013739.1"/>
</dbReference>
<keyword evidence="4" id="KW-1185">Reference proteome</keyword>
<dbReference type="HOGENOM" id="CLU_046006_2_2_11"/>
<dbReference type="Proteomes" id="UP000008229">
    <property type="component" value="Chromosome"/>
</dbReference>
<dbReference type="GO" id="GO:0004493">
    <property type="term" value="F:methylmalonyl-CoA epimerase activity"/>
    <property type="evidence" value="ECO:0007669"/>
    <property type="project" value="TreeGrafter"/>
</dbReference>
<dbReference type="Pfam" id="PF00903">
    <property type="entry name" value="Glyoxalase"/>
    <property type="match status" value="1"/>
</dbReference>
<dbReference type="InterPro" id="IPR029068">
    <property type="entry name" value="Glyas_Bleomycin-R_OHBP_Dase"/>
</dbReference>
<proteinExistence type="predicted"/>
<organism evidence="3 4">
    <name type="scientific">Conexibacter woesei (strain DSM 14684 / CCUG 47730 / CIP 108061 / JCM 11494 / NBRC 100937 / ID131577)</name>
    <dbReference type="NCBI Taxonomy" id="469383"/>
    <lineage>
        <taxon>Bacteria</taxon>
        <taxon>Bacillati</taxon>
        <taxon>Actinomycetota</taxon>
        <taxon>Thermoleophilia</taxon>
        <taxon>Solirubrobacterales</taxon>
        <taxon>Conexibacteraceae</taxon>
        <taxon>Conexibacter</taxon>
    </lineage>
</organism>
<dbReference type="PANTHER" id="PTHR43048:SF3">
    <property type="entry name" value="METHYLMALONYL-COA EPIMERASE, MITOCHONDRIAL"/>
    <property type="match status" value="1"/>
</dbReference>
<dbReference type="OrthoDB" id="115162at2"/>
<feature type="domain" description="VOC" evidence="2">
    <location>
        <begin position="5"/>
        <end position="143"/>
    </location>
</feature>
<sequence length="150" mass="15535">MSPPLLDHAGLTCRDLDSSLRFYCELLGMPLLERGEGVGAAAGIPGAKLAFAFLDAGEGRVLELLEYRDPHTAGTAPRVEAAGATHVALRVADLDGLLERLATAGFRPLTAEPVTVAGDGASTGTRLVYVPDPDGRVVELVQPASGEEAS</sequence>
<dbReference type="GO" id="GO:0046872">
    <property type="term" value="F:metal ion binding"/>
    <property type="evidence" value="ECO:0007669"/>
    <property type="project" value="UniProtKB-KW"/>
</dbReference>
<accession>D3F5D8</accession>
<dbReference type="InterPro" id="IPR037523">
    <property type="entry name" value="VOC_core"/>
</dbReference>
<protein>
    <submittedName>
        <fullName evidence="3">Glyoxalase/bleomycin resistance protein/dioxygenase</fullName>
    </submittedName>
</protein>
<dbReference type="InterPro" id="IPR004360">
    <property type="entry name" value="Glyas_Fos-R_dOase_dom"/>
</dbReference>
<dbReference type="PROSITE" id="PS51819">
    <property type="entry name" value="VOC"/>
    <property type="match status" value="1"/>
</dbReference>
<evidence type="ECO:0000313" key="4">
    <source>
        <dbReference type="Proteomes" id="UP000008229"/>
    </source>
</evidence>
<reference evidence="4" key="2">
    <citation type="submission" date="2010-01" db="EMBL/GenBank/DDBJ databases">
        <title>The complete genome of Conexibacter woesei DSM 14684.</title>
        <authorList>
            <consortium name="US DOE Joint Genome Institute (JGI-PGF)"/>
            <person name="Lucas S."/>
            <person name="Copeland A."/>
            <person name="Lapidus A."/>
            <person name="Glavina del Rio T."/>
            <person name="Dalin E."/>
            <person name="Tice H."/>
            <person name="Bruce D."/>
            <person name="Goodwin L."/>
            <person name="Pitluck S."/>
            <person name="Kyrpides N."/>
            <person name="Mavromatis K."/>
            <person name="Ivanova N."/>
            <person name="Mikhailova N."/>
            <person name="Chertkov O."/>
            <person name="Brettin T."/>
            <person name="Detter J.C."/>
            <person name="Han C."/>
            <person name="Larimer F."/>
            <person name="Land M."/>
            <person name="Hauser L."/>
            <person name="Markowitz V."/>
            <person name="Cheng J.-F."/>
            <person name="Hugenholtz P."/>
            <person name="Woyke T."/>
            <person name="Wu D."/>
            <person name="Pukall R."/>
            <person name="Steenblock K."/>
            <person name="Schneider S."/>
            <person name="Klenk H.-P."/>
            <person name="Eisen J.A."/>
        </authorList>
    </citation>
    <scope>NUCLEOTIDE SEQUENCE [LARGE SCALE GENOMIC DNA]</scope>
    <source>
        <strain evidence="4">DSM 14684 / CIP 108061 / JCM 11494 / NBRC 100937 / ID131577</strain>
    </source>
</reference>
<name>D3F5D8_CONWI</name>
<dbReference type="AlphaFoldDB" id="D3F5D8"/>
<dbReference type="GO" id="GO:0046491">
    <property type="term" value="P:L-methylmalonyl-CoA metabolic process"/>
    <property type="evidence" value="ECO:0007669"/>
    <property type="project" value="TreeGrafter"/>
</dbReference>
<dbReference type="eggNOG" id="COG0346">
    <property type="taxonomic scope" value="Bacteria"/>
</dbReference>
<evidence type="ECO:0000313" key="3">
    <source>
        <dbReference type="EMBL" id="ADB50605.1"/>
    </source>
</evidence>
<dbReference type="SUPFAM" id="SSF54593">
    <property type="entry name" value="Glyoxalase/Bleomycin resistance protein/Dihydroxybiphenyl dioxygenase"/>
    <property type="match status" value="1"/>
</dbReference>
<dbReference type="PANTHER" id="PTHR43048">
    <property type="entry name" value="METHYLMALONYL-COA EPIMERASE"/>
    <property type="match status" value="1"/>
</dbReference>
<dbReference type="EMBL" id="CP001854">
    <property type="protein sequence ID" value="ADB50605.1"/>
    <property type="molecule type" value="Genomic_DNA"/>
</dbReference>
<keyword evidence="3" id="KW-0560">Oxidoreductase</keyword>
<dbReference type="InterPro" id="IPR051785">
    <property type="entry name" value="MMCE/EMCE_epimerase"/>
</dbReference>
<dbReference type="KEGG" id="cwo:Cwoe_2180"/>
<keyword evidence="3" id="KW-0223">Dioxygenase</keyword>